<accession>A0A0C9SNP7</accession>
<gene>
    <name evidence="1" type="ORF">PAXINDRAFT_182312</name>
</gene>
<dbReference type="AlphaFoldDB" id="A0A0C9SNP7"/>
<dbReference type="Proteomes" id="UP000053647">
    <property type="component" value="Unassembled WGS sequence"/>
</dbReference>
<reference evidence="2" key="2">
    <citation type="submission" date="2015-01" db="EMBL/GenBank/DDBJ databases">
        <title>Evolutionary Origins and Diversification of the Mycorrhizal Mutualists.</title>
        <authorList>
            <consortium name="DOE Joint Genome Institute"/>
            <consortium name="Mycorrhizal Genomics Consortium"/>
            <person name="Kohler A."/>
            <person name="Kuo A."/>
            <person name="Nagy L.G."/>
            <person name="Floudas D."/>
            <person name="Copeland A."/>
            <person name="Barry K.W."/>
            <person name="Cichocki N."/>
            <person name="Veneault-Fourrey C."/>
            <person name="LaButti K."/>
            <person name="Lindquist E.A."/>
            <person name="Lipzen A."/>
            <person name="Lundell T."/>
            <person name="Morin E."/>
            <person name="Murat C."/>
            <person name="Riley R."/>
            <person name="Ohm R."/>
            <person name="Sun H."/>
            <person name="Tunlid A."/>
            <person name="Henrissat B."/>
            <person name="Grigoriev I.V."/>
            <person name="Hibbett D.S."/>
            <person name="Martin F."/>
        </authorList>
    </citation>
    <scope>NUCLEOTIDE SEQUENCE [LARGE SCALE GENOMIC DNA]</scope>
    <source>
        <strain evidence="2">ATCC 200175</strain>
    </source>
</reference>
<dbReference type="HOGENOM" id="CLU_1704800_0_0_1"/>
<sequence length="154" mass="17340">MWEERGMAAFGKMIGEWSSAGAKETVQVSDSKFWNRGIVPNTQSHCSVSDGLHYIPVRHGYLAGMDFEGSKMLMRTRPANNYNRLQTQFRRIVKRSVSSCDLRVLIHHDKSSHPFSAAAHGQKDFLVHGGDRPSLMVEDARTHAKLRIAEITTT</sequence>
<keyword evidence="2" id="KW-1185">Reference proteome</keyword>
<reference evidence="1 2" key="1">
    <citation type="submission" date="2014-06" db="EMBL/GenBank/DDBJ databases">
        <authorList>
            <consortium name="DOE Joint Genome Institute"/>
            <person name="Kuo A."/>
            <person name="Kohler A."/>
            <person name="Nagy L.G."/>
            <person name="Floudas D."/>
            <person name="Copeland A."/>
            <person name="Barry K.W."/>
            <person name="Cichocki N."/>
            <person name="Veneault-Fourrey C."/>
            <person name="LaButti K."/>
            <person name="Lindquist E.A."/>
            <person name="Lipzen A."/>
            <person name="Lundell T."/>
            <person name="Morin E."/>
            <person name="Murat C."/>
            <person name="Sun H."/>
            <person name="Tunlid A."/>
            <person name="Henrissat B."/>
            <person name="Grigoriev I.V."/>
            <person name="Hibbett D.S."/>
            <person name="Martin F."/>
            <person name="Nordberg H.P."/>
            <person name="Cantor M.N."/>
            <person name="Hua S.X."/>
        </authorList>
    </citation>
    <scope>NUCLEOTIDE SEQUENCE [LARGE SCALE GENOMIC DNA]</scope>
    <source>
        <strain evidence="1 2">ATCC 200175</strain>
    </source>
</reference>
<proteinExistence type="predicted"/>
<evidence type="ECO:0000313" key="1">
    <source>
        <dbReference type="EMBL" id="KIJ08294.1"/>
    </source>
</evidence>
<protein>
    <submittedName>
        <fullName evidence="1">Uncharacterized protein</fullName>
    </submittedName>
</protein>
<dbReference type="EMBL" id="KN819656">
    <property type="protein sequence ID" value="KIJ08294.1"/>
    <property type="molecule type" value="Genomic_DNA"/>
</dbReference>
<evidence type="ECO:0000313" key="2">
    <source>
        <dbReference type="Proteomes" id="UP000053647"/>
    </source>
</evidence>
<name>A0A0C9SNP7_PAXIN</name>
<organism evidence="1 2">
    <name type="scientific">Paxillus involutus ATCC 200175</name>
    <dbReference type="NCBI Taxonomy" id="664439"/>
    <lineage>
        <taxon>Eukaryota</taxon>
        <taxon>Fungi</taxon>
        <taxon>Dikarya</taxon>
        <taxon>Basidiomycota</taxon>
        <taxon>Agaricomycotina</taxon>
        <taxon>Agaricomycetes</taxon>
        <taxon>Agaricomycetidae</taxon>
        <taxon>Boletales</taxon>
        <taxon>Paxilineae</taxon>
        <taxon>Paxillaceae</taxon>
        <taxon>Paxillus</taxon>
    </lineage>
</organism>